<dbReference type="InterPro" id="IPR007197">
    <property type="entry name" value="rSAM"/>
</dbReference>
<keyword evidence="4" id="KW-0408">Iron</keyword>
<dbReference type="InterPro" id="IPR013785">
    <property type="entry name" value="Aldolase_TIM"/>
</dbReference>
<proteinExistence type="predicted"/>
<dbReference type="GO" id="GO:0051536">
    <property type="term" value="F:iron-sulfur cluster binding"/>
    <property type="evidence" value="ECO:0007669"/>
    <property type="project" value="UniProtKB-KW"/>
</dbReference>
<dbReference type="NCBIfam" id="TIGR04085">
    <property type="entry name" value="rSAM_more_4Fe4S"/>
    <property type="match status" value="1"/>
</dbReference>
<dbReference type="Proteomes" id="UP000230779">
    <property type="component" value="Unassembled WGS sequence"/>
</dbReference>
<dbReference type="GO" id="GO:0046872">
    <property type="term" value="F:metal ion binding"/>
    <property type="evidence" value="ECO:0007669"/>
    <property type="project" value="UniProtKB-KW"/>
</dbReference>
<reference evidence="7 8" key="1">
    <citation type="submission" date="2017-09" db="EMBL/GenBank/DDBJ databases">
        <title>Depth-based differentiation of microbial function through sediment-hosted aquifers and enrichment of novel symbionts in the deep terrestrial subsurface.</title>
        <authorList>
            <person name="Probst A.J."/>
            <person name="Ladd B."/>
            <person name="Jarett J.K."/>
            <person name="Geller-Mcgrath D.E."/>
            <person name="Sieber C.M."/>
            <person name="Emerson J.B."/>
            <person name="Anantharaman K."/>
            <person name="Thomas B.C."/>
            <person name="Malmstrom R."/>
            <person name="Stieglmeier M."/>
            <person name="Klingl A."/>
            <person name="Woyke T."/>
            <person name="Ryan C.M."/>
            <person name="Banfield J.F."/>
        </authorList>
    </citation>
    <scope>NUCLEOTIDE SEQUENCE [LARGE SCALE GENOMIC DNA]</scope>
    <source>
        <strain evidence="7">CG_4_10_14_0_8_um_filter_42_10</strain>
    </source>
</reference>
<evidence type="ECO:0000256" key="1">
    <source>
        <dbReference type="ARBA" id="ARBA00001966"/>
    </source>
</evidence>
<feature type="domain" description="Radical SAM core" evidence="6">
    <location>
        <begin position="103"/>
        <end position="347"/>
    </location>
</feature>
<accession>A0A2M7RK32</accession>
<dbReference type="SUPFAM" id="SSF102114">
    <property type="entry name" value="Radical SAM enzymes"/>
    <property type="match status" value="1"/>
</dbReference>
<sequence length="470" mass="53191">MFSIETHKESALKKSVFGHFFHRNGISCAYNALKILPVYYNSALHPYLLKAMESSINNALTAIPQNLERQFVETLTAICQAHIFVPVGYNELEYLSKVQKIAFGLPQIRLLVLHMTDYCDLCCRYCFIEGGITPAYCRRNMAASVMKRSVDKFGQIIKGRSFPKPPAIVYYGGEPLANWKILKCCLEYVKYRQSIRALPQRIDQILITNGTLVTTEIARELKKHGVMVSVSLDGPKSIHDRNRVYRNGRGSFNRTMKGFNALKQCGIRPTVSCVLGKESTERASEIIHWLLDELGVRALGFNHVSIIPDVNEYDPEYEARFGDAVIKAQEIIQAGYPHVYERRMNHKINCFLERTIIRADCTGCGEQMSVSPDGKIGICQGYMGSRKTFNGDVEDASYLPAEDPVFVEWAQRSPLNMPQCFECAALATCGGGCPRNADLTNGSIWKVDSAFCHFARKAQEWMIWLKYEKR</sequence>
<evidence type="ECO:0000313" key="8">
    <source>
        <dbReference type="Proteomes" id="UP000230779"/>
    </source>
</evidence>
<dbReference type="AlphaFoldDB" id="A0A2M7RK32"/>
<dbReference type="InterPro" id="IPR023867">
    <property type="entry name" value="Sulphatase_maturase_rSAM"/>
</dbReference>
<evidence type="ECO:0000259" key="6">
    <source>
        <dbReference type="PROSITE" id="PS51918"/>
    </source>
</evidence>
<dbReference type="PROSITE" id="PS51918">
    <property type="entry name" value="RADICAL_SAM"/>
    <property type="match status" value="1"/>
</dbReference>
<evidence type="ECO:0000256" key="5">
    <source>
        <dbReference type="ARBA" id="ARBA00023014"/>
    </source>
</evidence>
<dbReference type="SFLD" id="SFLDS00029">
    <property type="entry name" value="Radical_SAM"/>
    <property type="match status" value="1"/>
</dbReference>
<dbReference type="SFLD" id="SFLDG01067">
    <property type="entry name" value="SPASM/twitch_domain_containing"/>
    <property type="match status" value="1"/>
</dbReference>
<comment type="cofactor">
    <cofactor evidence="1">
        <name>[4Fe-4S] cluster</name>
        <dbReference type="ChEBI" id="CHEBI:49883"/>
    </cofactor>
</comment>
<dbReference type="Gene3D" id="3.20.20.70">
    <property type="entry name" value="Aldolase class I"/>
    <property type="match status" value="1"/>
</dbReference>
<evidence type="ECO:0000256" key="2">
    <source>
        <dbReference type="ARBA" id="ARBA00022691"/>
    </source>
</evidence>
<dbReference type="Pfam" id="PF04055">
    <property type="entry name" value="Radical_SAM"/>
    <property type="match status" value="1"/>
</dbReference>
<dbReference type="PANTHER" id="PTHR43273">
    <property type="entry name" value="ANAEROBIC SULFATASE-MATURATING ENZYME HOMOLOG ASLB-RELATED"/>
    <property type="match status" value="1"/>
</dbReference>
<dbReference type="EMBL" id="PFMD01000025">
    <property type="protein sequence ID" value="PIY96887.1"/>
    <property type="molecule type" value="Genomic_DNA"/>
</dbReference>
<keyword evidence="5" id="KW-0411">Iron-sulfur</keyword>
<dbReference type="SFLD" id="SFLDG01384">
    <property type="entry name" value="thioether_bond_formation_requi"/>
    <property type="match status" value="1"/>
</dbReference>
<protein>
    <recommendedName>
        <fullName evidence="6">Radical SAM core domain-containing protein</fullName>
    </recommendedName>
</protein>
<evidence type="ECO:0000256" key="4">
    <source>
        <dbReference type="ARBA" id="ARBA00023004"/>
    </source>
</evidence>
<name>A0A2M7RK32_9BACT</name>
<dbReference type="SMART" id="SM00729">
    <property type="entry name" value="Elp3"/>
    <property type="match status" value="1"/>
</dbReference>
<organism evidence="7 8">
    <name type="scientific">Candidatus Kerfeldbacteria bacterium CG_4_10_14_0_8_um_filter_42_10</name>
    <dbReference type="NCBI Taxonomy" id="2014248"/>
    <lineage>
        <taxon>Bacteria</taxon>
        <taxon>Candidatus Kerfeldiibacteriota</taxon>
    </lineage>
</organism>
<keyword evidence="2" id="KW-0949">S-adenosyl-L-methionine</keyword>
<dbReference type="CDD" id="cd01335">
    <property type="entry name" value="Radical_SAM"/>
    <property type="match status" value="1"/>
</dbReference>
<dbReference type="PANTHER" id="PTHR43273:SF8">
    <property type="entry name" value="RADICAL SAM DOMAIN PROTEIN"/>
    <property type="match status" value="1"/>
</dbReference>
<dbReference type="InterPro" id="IPR006638">
    <property type="entry name" value="Elp3/MiaA/NifB-like_rSAM"/>
</dbReference>
<dbReference type="InterPro" id="IPR058240">
    <property type="entry name" value="rSAM_sf"/>
</dbReference>
<gene>
    <name evidence="7" type="ORF">COY66_02500</name>
</gene>
<evidence type="ECO:0000256" key="3">
    <source>
        <dbReference type="ARBA" id="ARBA00022723"/>
    </source>
</evidence>
<evidence type="ECO:0000313" key="7">
    <source>
        <dbReference type="EMBL" id="PIY96887.1"/>
    </source>
</evidence>
<keyword evidence="3" id="KW-0479">Metal-binding</keyword>
<dbReference type="GO" id="GO:0016491">
    <property type="term" value="F:oxidoreductase activity"/>
    <property type="evidence" value="ECO:0007669"/>
    <property type="project" value="InterPro"/>
</dbReference>
<dbReference type="InterPro" id="IPR023885">
    <property type="entry name" value="4Fe4S-binding_SPASM_dom"/>
</dbReference>
<dbReference type="SFLD" id="SFLDG01386">
    <property type="entry name" value="main_SPASM_domain-containing"/>
    <property type="match status" value="1"/>
</dbReference>
<comment type="caution">
    <text evidence="7">The sequence shown here is derived from an EMBL/GenBank/DDBJ whole genome shotgun (WGS) entry which is preliminary data.</text>
</comment>